<dbReference type="AlphaFoldDB" id="A0A8S1DKJ9"/>
<dbReference type="EMBL" id="CADEPI010000224">
    <property type="protein sequence ID" value="CAB3381093.1"/>
    <property type="molecule type" value="Genomic_DNA"/>
</dbReference>
<feature type="domain" description="Peptidase S1" evidence="2">
    <location>
        <begin position="91"/>
        <end position="332"/>
    </location>
</feature>
<feature type="signal peptide" evidence="1">
    <location>
        <begin position="1"/>
        <end position="18"/>
    </location>
</feature>
<dbReference type="PANTHER" id="PTHR24260:SF136">
    <property type="entry name" value="GH08193P-RELATED"/>
    <property type="match status" value="1"/>
</dbReference>
<dbReference type="InterPro" id="IPR043504">
    <property type="entry name" value="Peptidase_S1_PA_chymotrypsin"/>
</dbReference>
<accession>A0A8S1DKJ9</accession>
<dbReference type="GO" id="GO:0006508">
    <property type="term" value="P:proteolysis"/>
    <property type="evidence" value="ECO:0007669"/>
    <property type="project" value="InterPro"/>
</dbReference>
<dbReference type="Pfam" id="PF00089">
    <property type="entry name" value="Trypsin"/>
    <property type="match status" value="4"/>
</dbReference>
<sequence>MRSSLWIVVIALLAQACARVSKCLKEDVEKTGYLDLEDGTKEFTLEALVADANYTETEIFLSKLESTMNSGIDSATATPINHNGTDENERILGGILLTPDKFVSPFTANVFIEAFNAAGVVIEECGGVILSPSWVLTAAHCVALAKTITVSAGESEIPKTTIVKSGATAIIHPDFRLNCLINDIALLSLHKSLKLSGTLGTARLSTIKPSTALDNIMFTTLGFGRTDDSSILLAIRRLNVIEMQNMNKASCNAQTIGSFVTYPGNTGCLSTAGGTKGICKADPGGPVFYTASTDDTGKVIGINSQFIGCPRQEPSSFTWIYPYIPWIQAKTFKTFTAKYITVFAGTITNPTAATVKSEATALIHPDFSLNLVTNDIALLRLETPFTLSGTVGTALLSTVNSTEALELDNIAFTTLGFGPADDTSLVAAKPSLNVVNMQNMNKETCNLHTMGIFVEYPENTGCLNTATGTKGICYVSNFVKEDAEKTGSIYVEDGTKEYTLEALVADANYTETEIFLSKLESTTNSGVDSATAKPINHNRTDENGRILGGKPLTAATFVPPYTAYAFVRAFNAAGGVIRECGGVILSPSWVLTAAHCVALAKSITVIAGETEISILPLVKSKAKAIIHPDFKLNFLINDIALLRLDTPFALSGTVGTALLSSVKPTAALDNILFTTMGFGPADDATVLDVVPVLTVVDMKNMKKEMCNAPVIGIFVNYPGNTGCLSTATGTKGVCYVSREDLEEDAKKAVISDVEDVTKEYTLEALVADANYTETEIYLSKFESTTNSGVDPATAKPINHNGTDENGRILGGTLIPDAAGLVAPFNSFLFVQSLNAAKLPINNCGGVILSSVWALTAAHCVALASTINVYAGQFENPTAVAATSRAKAIIHPNFRLNFLTDNIALLNILTPLALSATVAPTLLSTVKPTAALDNIAFRTMGFGNADDSVFDPTAATLNFVDMKNMNKITCNQQTLSIFVTYPANTGCLNTATGTKGICNADPGGPVFHEDPNDNGWKIIGINSQIVGCPRQEPSSFTWIYPYITWIQAKTFKKFT</sequence>
<protein>
    <recommendedName>
        <fullName evidence="2">Peptidase S1 domain-containing protein</fullName>
    </recommendedName>
</protein>
<feature type="domain" description="Peptidase S1" evidence="2">
    <location>
        <begin position="546"/>
        <end position="786"/>
    </location>
</feature>
<organism evidence="3 4">
    <name type="scientific">Cloeon dipterum</name>
    <dbReference type="NCBI Taxonomy" id="197152"/>
    <lineage>
        <taxon>Eukaryota</taxon>
        <taxon>Metazoa</taxon>
        <taxon>Ecdysozoa</taxon>
        <taxon>Arthropoda</taxon>
        <taxon>Hexapoda</taxon>
        <taxon>Insecta</taxon>
        <taxon>Pterygota</taxon>
        <taxon>Palaeoptera</taxon>
        <taxon>Ephemeroptera</taxon>
        <taxon>Pisciforma</taxon>
        <taxon>Baetidae</taxon>
        <taxon>Cloeon</taxon>
    </lineage>
</organism>
<feature type="chain" id="PRO_5035947808" description="Peptidase S1 domain-containing protein" evidence="1">
    <location>
        <begin position="19"/>
        <end position="1054"/>
    </location>
</feature>
<dbReference type="Proteomes" id="UP000494165">
    <property type="component" value="Unassembled WGS sequence"/>
</dbReference>
<evidence type="ECO:0000313" key="4">
    <source>
        <dbReference type="Proteomes" id="UP000494165"/>
    </source>
</evidence>
<dbReference type="SMART" id="SM00020">
    <property type="entry name" value="Tryp_SPc"/>
    <property type="match status" value="3"/>
</dbReference>
<dbReference type="PANTHER" id="PTHR24260">
    <property type="match status" value="1"/>
</dbReference>
<dbReference type="InterPro" id="IPR001254">
    <property type="entry name" value="Trypsin_dom"/>
</dbReference>
<gene>
    <name evidence="3" type="ORF">CLODIP_2_CD11928</name>
</gene>
<dbReference type="InterPro" id="IPR051333">
    <property type="entry name" value="CLIP_Serine_Protease"/>
</dbReference>
<dbReference type="GO" id="GO:0004252">
    <property type="term" value="F:serine-type endopeptidase activity"/>
    <property type="evidence" value="ECO:0007669"/>
    <property type="project" value="InterPro"/>
</dbReference>
<proteinExistence type="predicted"/>
<comment type="caution">
    <text evidence="3">The sequence shown here is derived from an EMBL/GenBank/DDBJ whole genome shotgun (WGS) entry which is preliminary data.</text>
</comment>
<name>A0A8S1DKJ9_9INSE</name>
<dbReference type="PRINTS" id="PR00722">
    <property type="entry name" value="CHYMOTRYPSIN"/>
</dbReference>
<dbReference type="OrthoDB" id="6870465at2759"/>
<dbReference type="SUPFAM" id="SSF50494">
    <property type="entry name" value="Trypsin-like serine proteases"/>
    <property type="match status" value="4"/>
</dbReference>
<dbReference type="PROSITE" id="PS00134">
    <property type="entry name" value="TRYPSIN_HIS"/>
    <property type="match status" value="2"/>
</dbReference>
<keyword evidence="4" id="KW-1185">Reference proteome</keyword>
<dbReference type="InterPro" id="IPR018114">
    <property type="entry name" value="TRYPSIN_HIS"/>
</dbReference>
<dbReference type="PROSITE" id="PS51257">
    <property type="entry name" value="PROKAR_LIPOPROTEIN"/>
    <property type="match status" value="1"/>
</dbReference>
<evidence type="ECO:0000259" key="2">
    <source>
        <dbReference type="PROSITE" id="PS50240"/>
    </source>
</evidence>
<reference evidence="3 4" key="1">
    <citation type="submission" date="2020-04" db="EMBL/GenBank/DDBJ databases">
        <authorList>
            <person name="Alioto T."/>
            <person name="Alioto T."/>
            <person name="Gomez Garrido J."/>
        </authorList>
    </citation>
    <scope>NUCLEOTIDE SEQUENCE [LARGE SCALE GENOMIC DNA]</scope>
</reference>
<evidence type="ECO:0000313" key="3">
    <source>
        <dbReference type="EMBL" id="CAB3381093.1"/>
    </source>
</evidence>
<dbReference type="InterPro" id="IPR009003">
    <property type="entry name" value="Peptidase_S1_PA"/>
</dbReference>
<dbReference type="Gene3D" id="2.40.10.10">
    <property type="entry name" value="Trypsin-like serine proteases"/>
    <property type="match status" value="4"/>
</dbReference>
<dbReference type="PROSITE" id="PS50240">
    <property type="entry name" value="TRYPSIN_DOM"/>
    <property type="match status" value="3"/>
</dbReference>
<evidence type="ECO:0000256" key="1">
    <source>
        <dbReference type="SAM" id="SignalP"/>
    </source>
</evidence>
<dbReference type="InterPro" id="IPR001314">
    <property type="entry name" value="Peptidase_S1A"/>
</dbReference>
<keyword evidence="1" id="KW-0732">Signal</keyword>
<feature type="domain" description="Peptidase S1" evidence="2">
    <location>
        <begin position="808"/>
        <end position="1050"/>
    </location>
</feature>